<organism evidence="4 5">
    <name type="scientific">Syntrophobacter fumaroxidans (strain DSM 10017 / MPOB)</name>
    <dbReference type="NCBI Taxonomy" id="335543"/>
    <lineage>
        <taxon>Bacteria</taxon>
        <taxon>Pseudomonadati</taxon>
        <taxon>Thermodesulfobacteriota</taxon>
        <taxon>Syntrophobacteria</taxon>
        <taxon>Syntrophobacterales</taxon>
        <taxon>Syntrophobacteraceae</taxon>
        <taxon>Syntrophobacter</taxon>
    </lineage>
</organism>
<dbReference type="Proteomes" id="UP000001784">
    <property type="component" value="Chromosome"/>
</dbReference>
<protein>
    <submittedName>
        <fullName evidence="4">Tetratricopeptide TPR_2 repeat protein</fullName>
    </submittedName>
</protein>
<dbReference type="InterPro" id="IPR011990">
    <property type="entry name" value="TPR-like_helical_dom_sf"/>
</dbReference>
<evidence type="ECO:0000256" key="2">
    <source>
        <dbReference type="SAM" id="MobiDB-lite"/>
    </source>
</evidence>
<keyword evidence="5" id="KW-1185">Reference proteome</keyword>
<dbReference type="OrthoDB" id="46712at2"/>
<evidence type="ECO:0000313" key="5">
    <source>
        <dbReference type="Proteomes" id="UP000001784"/>
    </source>
</evidence>
<dbReference type="InParanoid" id="A0LK10"/>
<dbReference type="Pfam" id="PF14690">
    <property type="entry name" value="Zn_ribbon_ISL3"/>
    <property type="match status" value="1"/>
</dbReference>
<dbReference type="Gene3D" id="1.25.40.10">
    <property type="entry name" value="Tetratricopeptide repeat domain"/>
    <property type="match status" value="1"/>
</dbReference>
<dbReference type="EMBL" id="CP000478">
    <property type="protein sequence ID" value="ABK17762.1"/>
    <property type="molecule type" value="Genomic_DNA"/>
</dbReference>
<feature type="repeat" description="TPR" evidence="1">
    <location>
        <begin position="402"/>
        <end position="435"/>
    </location>
</feature>
<dbReference type="PROSITE" id="PS50005">
    <property type="entry name" value="TPR"/>
    <property type="match status" value="1"/>
</dbReference>
<feature type="region of interest" description="Disordered" evidence="2">
    <location>
        <begin position="289"/>
        <end position="351"/>
    </location>
</feature>
<evidence type="ECO:0000259" key="3">
    <source>
        <dbReference type="Pfam" id="PF14690"/>
    </source>
</evidence>
<keyword evidence="1" id="KW-0802">TPR repeat</keyword>
<dbReference type="eggNOG" id="COG0457">
    <property type="taxonomic scope" value="Bacteria"/>
</dbReference>
<dbReference type="eggNOG" id="COG3464">
    <property type="taxonomic scope" value="Bacteria"/>
</dbReference>
<sequence>MELNDFYAHLLGLAPPWKVKSVVPRERADEVDVYLDYERTALFPCPGCGLARPACDRSPVQTWRHLDTCGRTTRLHAELPVVDCPEHERQSPGPPWGEAGFPVTFAFERLIAGLAGDIGDMRKTARLFGVEPGRVRRILRRARMAAEIAEAEKTPAAPAGDTGGTEVPPPARQPRQLPLFAQNDLSFMNRGIQAYRAMELDKAVDLFSSHRQTYPNGHDAGSWSAAAKFLLDGMRGAPREPRQRARALCGLWDALEDRMESERAGRSVLAAEVKRAFFWRVIEELDGHRPPGAAASPPSAPPPCTGTEDKSPGGDVPSMTEDSSSGAGGAPPEPARPARMGSPVAAPDVSPARARPLASGAAGASLVLPGGIPVGYVLLHAGRYDEAIRSLQNSIPEMPRNAAVYGYLGDAYRLRGDRKTARQCYLEACLIDPAEIDWRHLQDEDLKELKRELSFDYGSDQELAAAWLPSHARLEGIFEPKVVRVNDGLKEMADDYLEMEKAWAGEKNPRLAAKLFFRGMILCENEDNLRFVKKIDLIQVRRVMKEANPVLFGDFMETIAGKKRSR</sequence>
<dbReference type="RefSeq" id="WP_011698931.1">
    <property type="nucleotide sequence ID" value="NC_008554.1"/>
</dbReference>
<accession>A0LK10</accession>
<dbReference type="HOGENOM" id="CLU_481387_0_0_7"/>
<feature type="region of interest" description="Disordered" evidence="2">
    <location>
        <begin position="149"/>
        <end position="175"/>
    </location>
</feature>
<dbReference type="InterPro" id="IPR029261">
    <property type="entry name" value="Transposase_Znf"/>
</dbReference>
<reference evidence="4 5" key="1">
    <citation type="submission" date="2006-10" db="EMBL/GenBank/DDBJ databases">
        <title>Complete sequence of Syntrophobacter fumaroxidans MPOB.</title>
        <authorList>
            <consortium name="US DOE Joint Genome Institute"/>
            <person name="Copeland A."/>
            <person name="Lucas S."/>
            <person name="Lapidus A."/>
            <person name="Barry K."/>
            <person name="Detter J.C."/>
            <person name="Glavina del Rio T."/>
            <person name="Hammon N."/>
            <person name="Israni S."/>
            <person name="Pitluck S."/>
            <person name="Goltsman E.G."/>
            <person name="Martinez M."/>
            <person name="Schmutz J."/>
            <person name="Larimer F."/>
            <person name="Land M."/>
            <person name="Hauser L."/>
            <person name="Kyrpides N."/>
            <person name="Kim E."/>
            <person name="Boone D.R."/>
            <person name="Brockman F."/>
            <person name="Culley D."/>
            <person name="Ferry J."/>
            <person name="Gunsalus R."/>
            <person name="McInerney M.J."/>
            <person name="Morrison M."/>
            <person name="Plugge C."/>
            <person name="Rohlin L."/>
            <person name="Scholten J."/>
            <person name="Sieber J."/>
            <person name="Stams A.J.M."/>
            <person name="Worm P."/>
            <person name="Henstra A.M."/>
            <person name="Richardson P."/>
        </authorList>
    </citation>
    <scope>NUCLEOTIDE SEQUENCE [LARGE SCALE GENOMIC DNA]</scope>
    <source>
        <strain evidence="5">DSM 10017 / MPOB</strain>
    </source>
</reference>
<gene>
    <name evidence="4" type="ordered locus">Sfum_2079</name>
</gene>
<dbReference type="InterPro" id="IPR019734">
    <property type="entry name" value="TPR_rpt"/>
</dbReference>
<dbReference type="Pfam" id="PF14559">
    <property type="entry name" value="TPR_19"/>
    <property type="match status" value="1"/>
</dbReference>
<feature type="domain" description="Transposase IS204/IS1001/IS1096/IS1165 zinc-finger" evidence="3">
    <location>
        <begin position="44"/>
        <end position="87"/>
    </location>
</feature>
<dbReference type="SUPFAM" id="SSF48452">
    <property type="entry name" value="TPR-like"/>
    <property type="match status" value="1"/>
</dbReference>
<dbReference type="AlphaFoldDB" id="A0LK10"/>
<evidence type="ECO:0000256" key="1">
    <source>
        <dbReference type="PROSITE-ProRule" id="PRU00339"/>
    </source>
</evidence>
<dbReference type="KEGG" id="sfu:Sfum_2079"/>
<proteinExistence type="predicted"/>
<evidence type="ECO:0000313" key="4">
    <source>
        <dbReference type="EMBL" id="ABK17762.1"/>
    </source>
</evidence>
<name>A0LK10_SYNFM</name>